<dbReference type="HOGENOM" id="CLU_1795093_0_0_11"/>
<organism evidence="2 3">
    <name type="scientific">Saccharomonospora cyanea NA-134</name>
    <dbReference type="NCBI Taxonomy" id="882082"/>
    <lineage>
        <taxon>Bacteria</taxon>
        <taxon>Bacillati</taxon>
        <taxon>Actinomycetota</taxon>
        <taxon>Actinomycetes</taxon>
        <taxon>Pseudonocardiales</taxon>
        <taxon>Pseudonocardiaceae</taxon>
        <taxon>Saccharomonospora</taxon>
    </lineage>
</organism>
<dbReference type="OrthoDB" id="3700531at2"/>
<feature type="transmembrane region" description="Helical" evidence="1">
    <location>
        <begin position="52"/>
        <end position="75"/>
    </location>
</feature>
<name>H5XHD1_9PSEU</name>
<keyword evidence="1" id="KW-1133">Transmembrane helix</keyword>
<feature type="transmembrane region" description="Helical" evidence="1">
    <location>
        <begin position="12"/>
        <end position="40"/>
    </location>
</feature>
<reference evidence="2 3" key="1">
    <citation type="submission" date="2011-11" db="EMBL/GenBank/DDBJ databases">
        <title>The Noncontiguous Finished sequence of Saccharomonospora cyanea NA-134.</title>
        <authorList>
            <consortium name="US DOE Joint Genome Institute"/>
            <person name="Lucas S."/>
            <person name="Han J."/>
            <person name="Lapidus A."/>
            <person name="Cheng J.-F."/>
            <person name="Goodwin L."/>
            <person name="Pitluck S."/>
            <person name="Peters L."/>
            <person name="Ovchinnikova G."/>
            <person name="Lu M."/>
            <person name="Detter J.C."/>
            <person name="Han C."/>
            <person name="Tapia R."/>
            <person name="Land M."/>
            <person name="Hauser L."/>
            <person name="Kyrpides N."/>
            <person name="Ivanova N."/>
            <person name="Pagani I."/>
            <person name="Brambilla E.-M."/>
            <person name="Klenk H.-P."/>
            <person name="Woyke T."/>
        </authorList>
    </citation>
    <scope>NUCLEOTIDE SEQUENCE [LARGE SCALE GENOMIC DNA]</scope>
    <source>
        <strain evidence="2 3">NA-134</strain>
    </source>
</reference>
<keyword evidence="1" id="KW-0472">Membrane</keyword>
<keyword evidence="3" id="KW-1185">Reference proteome</keyword>
<keyword evidence="1" id="KW-0812">Transmembrane</keyword>
<sequence length="144" mass="15400">MRNENGRPRMPLALRTAVGIMVFQTLANTAAGVLMLVFAAEDAEHGRTVPTLTYVLAAVSVIIGVVLLVCVVLLLRRNSAARPVVAAVEVFGMVNGLAGLLLGAPQSVVGLVLAFLVLFHVFRPESTDWLEPWPEEEEDAPVAD</sequence>
<dbReference type="AlphaFoldDB" id="H5XHD1"/>
<feature type="transmembrane region" description="Helical" evidence="1">
    <location>
        <begin position="96"/>
        <end position="122"/>
    </location>
</feature>
<dbReference type="RefSeq" id="WP_005455370.1">
    <property type="nucleotide sequence ID" value="NZ_CM001440.1"/>
</dbReference>
<evidence type="ECO:0000256" key="1">
    <source>
        <dbReference type="SAM" id="Phobius"/>
    </source>
</evidence>
<dbReference type="EMBL" id="CM001440">
    <property type="protein sequence ID" value="EHR60616.1"/>
    <property type="molecule type" value="Genomic_DNA"/>
</dbReference>
<evidence type="ECO:0000313" key="2">
    <source>
        <dbReference type="EMBL" id="EHR60616.1"/>
    </source>
</evidence>
<proteinExistence type="predicted"/>
<evidence type="ECO:0000313" key="3">
    <source>
        <dbReference type="Proteomes" id="UP000002791"/>
    </source>
</evidence>
<dbReference type="Proteomes" id="UP000002791">
    <property type="component" value="Chromosome"/>
</dbReference>
<accession>H5XHD1</accession>
<gene>
    <name evidence="2" type="ORF">SaccyDRAFT_1718</name>
</gene>
<protein>
    <submittedName>
        <fullName evidence="2">Uncharacterized protein</fullName>
    </submittedName>
</protein>